<dbReference type="SMART" id="SM00703">
    <property type="entry name" value="NRF"/>
    <property type="match status" value="1"/>
</dbReference>
<feature type="transmembrane region" description="Helical" evidence="2">
    <location>
        <begin position="688"/>
        <end position="706"/>
    </location>
</feature>
<sequence length="902" mass="100340">MPPAIAAVHPIGGHRMRPVALDYSMCRGRPAKMRQRSLLVALLCAALVSISRCGAEASQDNARTGDVGEAHVGQNANEPVAGDNSDEAKARTGDKVLDKTSTGQSKSGEWEVSGNTFNTGFYSAQNREVIVSDSHDKGRSGVNSENREITHARSGYLIGNPAENKTRVDFESKLGSLMDLLMEKVTGSRLTLNALDRIDENCTQALLRWVVALRTMKPWALKMLDATGRPPSGLASGTIADLGQFNQCLKTIARSDRFGQQMEETTLTKTAQSSMIFRDVSGLELFRGQYCSLFLKPTDLASMKRFAEKFAPDDPDEVTLDLQVFLESNQDVSHGLRIGVCVPSTCPSDDLSLLVNSVANDFGLTGSLRGCVVKDKPKLKTYEKVLMCSFSLLVSFVIVASALDVYLRKAGQKSSLAQSISAGATGFYIETFSAISNTERLLHVPGNEDMSTSQKKLAFFHGVRFISSCWIILGHGYLTIEPSATGELGRAMEFGRSWFWCLVGNAYPAVQTFLYMSGLLLAYNYLQFEQKKGTKLSLHHKIVILLLRRYIRVTAPLMFVLGCWLLVPLMFDGPLQAEHYGPFFETCQRNWWKVLLHINNLSDFFDMCLQHTWYVGVDWQIYMVICVIPILLAKRPRLALFISAALIGVTSTIVFLQAYVNSYQPVSLYTQPQISATMAMMKAIYYKPHAHVASYVVGVLMGYYLFVKEQLAGCGTTQTAMHKSAKVYRTTSIKKSVRYFGWVTSTGVALAVVFVPYKWFSGAPWDGLDSALYAGYSKFMWSVMLCWLTLVCANGYGGPVNAFLSWRPLVPLSRLTYGAYLIHSPLYLVRAGILRERFSIQHYHLVMEFFGCVTMAYLLAFLMYLVCEAPVARLEKLAFEGRRKPQRTRQPDGGSRVEGVRL</sequence>
<keyword evidence="2" id="KW-0812">Transmembrane</keyword>
<dbReference type="PANTHER" id="PTHR11161">
    <property type="entry name" value="O-ACYLTRANSFERASE"/>
    <property type="match status" value="1"/>
</dbReference>
<organism evidence="4 5">
    <name type="scientific">Varroa destructor</name>
    <name type="common">Honeybee mite</name>
    <dbReference type="NCBI Taxonomy" id="109461"/>
    <lineage>
        <taxon>Eukaryota</taxon>
        <taxon>Metazoa</taxon>
        <taxon>Ecdysozoa</taxon>
        <taxon>Arthropoda</taxon>
        <taxon>Chelicerata</taxon>
        <taxon>Arachnida</taxon>
        <taxon>Acari</taxon>
        <taxon>Parasitiformes</taxon>
        <taxon>Mesostigmata</taxon>
        <taxon>Gamasina</taxon>
        <taxon>Dermanyssoidea</taxon>
        <taxon>Varroidae</taxon>
        <taxon>Varroa</taxon>
    </lineage>
</organism>
<accession>A0A7M7MDV6</accession>
<evidence type="ECO:0000256" key="1">
    <source>
        <dbReference type="SAM" id="MobiDB-lite"/>
    </source>
</evidence>
<dbReference type="InterPro" id="IPR006621">
    <property type="entry name" value="Nose-resist-to-fluoxetine_N"/>
</dbReference>
<dbReference type="EnsemblMetazoa" id="XM_022799030">
    <property type="protein sequence ID" value="XP_022654765"/>
    <property type="gene ID" value="LOC111247738"/>
</dbReference>
<feature type="transmembrane region" description="Helical" evidence="2">
    <location>
        <begin position="613"/>
        <end position="632"/>
    </location>
</feature>
<dbReference type="PANTHER" id="PTHR11161:SF0">
    <property type="entry name" value="O-ACYLTRANSFERASE LIKE PROTEIN"/>
    <property type="match status" value="1"/>
</dbReference>
<dbReference type="Pfam" id="PF20146">
    <property type="entry name" value="NRF"/>
    <property type="match status" value="1"/>
</dbReference>
<evidence type="ECO:0000259" key="3">
    <source>
        <dbReference type="SMART" id="SM00703"/>
    </source>
</evidence>
<dbReference type="AlphaFoldDB" id="A0A7M7MDV6"/>
<dbReference type="InterPro" id="IPR052728">
    <property type="entry name" value="O2_lipid_transport_reg"/>
</dbReference>
<evidence type="ECO:0000256" key="2">
    <source>
        <dbReference type="SAM" id="Phobius"/>
    </source>
</evidence>
<dbReference type="InterPro" id="IPR002656">
    <property type="entry name" value="Acyl_transf_3_dom"/>
</dbReference>
<evidence type="ECO:0000313" key="5">
    <source>
        <dbReference type="Proteomes" id="UP000594260"/>
    </source>
</evidence>
<protein>
    <recommendedName>
        <fullName evidence="3">Nose resistant-to-fluoxetine protein N-terminal domain-containing protein</fullName>
    </recommendedName>
</protein>
<dbReference type="InParanoid" id="A0A7M7MDV6"/>
<feature type="transmembrane region" description="Helical" evidence="2">
    <location>
        <begin position="845"/>
        <end position="867"/>
    </location>
</feature>
<feature type="region of interest" description="Disordered" evidence="1">
    <location>
        <begin position="57"/>
        <end position="111"/>
    </location>
</feature>
<reference evidence="4" key="1">
    <citation type="submission" date="2021-01" db="UniProtKB">
        <authorList>
            <consortium name="EnsemblMetazoa"/>
        </authorList>
    </citation>
    <scope>IDENTIFICATION</scope>
</reference>
<feature type="transmembrane region" description="Helical" evidence="2">
    <location>
        <begin position="779"/>
        <end position="803"/>
    </location>
</feature>
<feature type="transmembrane region" description="Helical" evidence="2">
    <location>
        <begin position="384"/>
        <end position="407"/>
    </location>
</feature>
<feature type="transmembrane region" description="Helical" evidence="2">
    <location>
        <begin position="550"/>
        <end position="571"/>
    </location>
</feature>
<feature type="domain" description="Nose resistant-to-fluoxetine protein N-terminal" evidence="3">
    <location>
        <begin position="199"/>
        <end position="373"/>
    </location>
</feature>
<feature type="compositionally biased region" description="Polar residues" evidence="1">
    <location>
        <begin position="99"/>
        <end position="111"/>
    </location>
</feature>
<feature type="transmembrane region" description="Helical" evidence="2">
    <location>
        <begin position="815"/>
        <end position="833"/>
    </location>
</feature>
<name>A0A7M7MDV6_VARDE</name>
<keyword evidence="2" id="KW-1133">Transmembrane helix</keyword>
<keyword evidence="5" id="KW-1185">Reference proteome</keyword>
<dbReference type="Pfam" id="PF01757">
    <property type="entry name" value="Acyl_transf_3"/>
    <property type="match status" value="1"/>
</dbReference>
<proteinExistence type="predicted"/>
<keyword evidence="2" id="KW-0472">Membrane</keyword>
<feature type="transmembrane region" description="Helical" evidence="2">
    <location>
        <begin position="497"/>
        <end position="526"/>
    </location>
</feature>
<feature type="compositionally biased region" description="Basic and acidic residues" evidence="1">
    <location>
        <begin position="86"/>
        <end position="98"/>
    </location>
</feature>
<dbReference type="KEGG" id="vde:111247738"/>
<dbReference type="GO" id="GO:0016747">
    <property type="term" value="F:acyltransferase activity, transferring groups other than amino-acyl groups"/>
    <property type="evidence" value="ECO:0007669"/>
    <property type="project" value="InterPro"/>
</dbReference>
<dbReference type="GeneID" id="111247738"/>
<feature type="transmembrane region" description="Helical" evidence="2">
    <location>
        <begin position="457"/>
        <end position="477"/>
    </location>
</feature>
<evidence type="ECO:0000313" key="4">
    <source>
        <dbReference type="EnsemblMetazoa" id="XP_022654765"/>
    </source>
</evidence>
<dbReference type="RefSeq" id="XP_022654765.1">
    <property type="nucleotide sequence ID" value="XM_022799030.1"/>
</dbReference>
<feature type="transmembrane region" description="Helical" evidence="2">
    <location>
        <begin position="639"/>
        <end position="660"/>
    </location>
</feature>
<dbReference type="OrthoDB" id="6487153at2759"/>
<feature type="transmembrane region" description="Helical" evidence="2">
    <location>
        <begin position="739"/>
        <end position="759"/>
    </location>
</feature>
<dbReference type="Proteomes" id="UP000594260">
    <property type="component" value="Unplaced"/>
</dbReference>